<reference evidence="1" key="1">
    <citation type="submission" date="2022-06" db="EMBL/GenBank/DDBJ databases">
        <authorList>
            <person name="Legras J.-L."/>
            <person name="Devillers H."/>
            <person name="Grondin C."/>
        </authorList>
    </citation>
    <scope>NUCLEOTIDE SEQUENCE</scope>
    <source>
        <strain evidence="1">CLIB 1444</strain>
    </source>
</reference>
<accession>A0ACA9Y6Z8</accession>
<proteinExistence type="predicted"/>
<dbReference type="EMBL" id="CALSDN010000004">
    <property type="protein sequence ID" value="CAH6720666.1"/>
    <property type="molecule type" value="Genomic_DNA"/>
</dbReference>
<sequence length="603" mass="69182">MLEVGDLITGRFKKSSITILYGSDTGTAQDYAYFLSKRLRYLSLNPTIAALDDYPLKKLVTDTSFLIVICATVGQGEVPRNGKKFMKFILKKKLPSDLLNHVSLTTFGLGDSSYPKYNHAIRKIHTRLGQLGCTELCSSCEADEQSSEGLDGYYTVWEQTLIDSLKKFFPTLTPLNDEAILSPSNRLSIETGDVENESDSVLAKTRADIDNEYADTERRLKVGKIKSLERITPSDHFQDVRHLTVEASDLDYQPGDTMALFPTNSAEEVQKLLDSQKKWLSVADKPLKIHGVVPYIEGGLISPEKLTLRRLLTHHLDIMAIPTRSFFFSIWRFVNTDNEDGKREVEKLKEFCDFENSEELYDYANRPRRSIAEFLVEFENNLEIPVQYVFDLFPKIKPRLYSIASKPSENTIELVIGVVEYQTIIKRIRRGLCSRWLKSLNVGDDIIFTLHKQKLKFGDKPLILVGPGTGIAPMKSLIEHRIGSQDMYFFFGFRNETKDYFFKSQWDEFSKKDNFTLFPCISRSDKFKKQYVQNGIFDQKELIQKLILEEEAVIYLCGSNGPMPRQVRETILEILKISGMTEEEAAQYLLSMENTGRYIQETW</sequence>
<name>A0ACA9Y6Z8_9ASCO</name>
<dbReference type="Proteomes" id="UP001152531">
    <property type="component" value="Unassembled WGS sequence"/>
</dbReference>
<evidence type="ECO:0000313" key="2">
    <source>
        <dbReference type="Proteomes" id="UP001152531"/>
    </source>
</evidence>
<comment type="caution">
    <text evidence="1">The sequence shown here is derived from an EMBL/GenBank/DDBJ whole genome shotgun (WGS) entry which is preliminary data.</text>
</comment>
<keyword evidence="2" id="KW-1185">Reference proteome</keyword>
<protein>
    <submittedName>
        <fullName evidence="1">NADPH-dependent diflavin oxidoreductase 1</fullName>
    </submittedName>
</protein>
<evidence type="ECO:0000313" key="1">
    <source>
        <dbReference type="EMBL" id="CAH6720666.1"/>
    </source>
</evidence>
<gene>
    <name evidence="1" type="ORF">CLIB1444_04S05204</name>
</gene>
<organism evidence="1 2">
    <name type="scientific">[Candida] jaroonii</name>
    <dbReference type="NCBI Taxonomy" id="467808"/>
    <lineage>
        <taxon>Eukaryota</taxon>
        <taxon>Fungi</taxon>
        <taxon>Dikarya</taxon>
        <taxon>Ascomycota</taxon>
        <taxon>Saccharomycotina</taxon>
        <taxon>Pichiomycetes</taxon>
        <taxon>Debaryomycetaceae</taxon>
        <taxon>Yamadazyma</taxon>
    </lineage>
</organism>